<feature type="transmembrane region" description="Helical" evidence="1">
    <location>
        <begin position="150"/>
        <end position="170"/>
    </location>
</feature>
<dbReference type="Proteomes" id="UP000217199">
    <property type="component" value="Unassembled WGS sequence"/>
</dbReference>
<dbReference type="GO" id="GO:0005886">
    <property type="term" value="C:plasma membrane"/>
    <property type="evidence" value="ECO:0007669"/>
    <property type="project" value="InterPro"/>
</dbReference>
<comment type="caution">
    <text evidence="2">The sequence shown here is derived from an EMBL/GenBank/DDBJ whole genome shotgun (WGS) entry which is preliminary data.</text>
</comment>
<dbReference type="AlphaFoldDB" id="A0A286URN2"/>
<keyword evidence="3" id="KW-1185">Reference proteome</keyword>
<dbReference type="InterPro" id="IPR009571">
    <property type="entry name" value="SUR7/Rim9-like_fungi"/>
</dbReference>
<organism evidence="2 3">
    <name type="scientific">Pyrrhoderma noxium</name>
    <dbReference type="NCBI Taxonomy" id="2282107"/>
    <lineage>
        <taxon>Eukaryota</taxon>
        <taxon>Fungi</taxon>
        <taxon>Dikarya</taxon>
        <taxon>Basidiomycota</taxon>
        <taxon>Agaricomycotina</taxon>
        <taxon>Agaricomycetes</taxon>
        <taxon>Hymenochaetales</taxon>
        <taxon>Hymenochaetaceae</taxon>
        <taxon>Pyrrhoderma</taxon>
    </lineage>
</organism>
<feature type="transmembrane region" description="Helical" evidence="1">
    <location>
        <begin position="235"/>
        <end position="253"/>
    </location>
</feature>
<dbReference type="EMBL" id="NBII01000002">
    <property type="protein sequence ID" value="PAV22258.1"/>
    <property type="molecule type" value="Genomic_DNA"/>
</dbReference>
<reference evidence="2 3" key="1">
    <citation type="journal article" date="2017" name="Mol. Ecol.">
        <title>Comparative and population genomic landscape of Phellinus noxius: A hypervariable fungus causing root rot in trees.</title>
        <authorList>
            <person name="Chung C.L."/>
            <person name="Lee T.J."/>
            <person name="Akiba M."/>
            <person name="Lee H.H."/>
            <person name="Kuo T.H."/>
            <person name="Liu D."/>
            <person name="Ke H.M."/>
            <person name="Yokoi T."/>
            <person name="Roa M.B."/>
            <person name="Lu M.J."/>
            <person name="Chang Y.Y."/>
            <person name="Ann P.J."/>
            <person name="Tsai J.N."/>
            <person name="Chen C.Y."/>
            <person name="Tzean S.S."/>
            <person name="Ota Y."/>
            <person name="Hattori T."/>
            <person name="Sahashi N."/>
            <person name="Liou R.F."/>
            <person name="Kikuchi T."/>
            <person name="Tsai I.J."/>
        </authorList>
    </citation>
    <scope>NUCLEOTIDE SEQUENCE [LARGE SCALE GENOMIC DNA]</scope>
    <source>
        <strain evidence="2 3">FFPRI411160</strain>
    </source>
</reference>
<dbReference type="GO" id="GO:0031505">
    <property type="term" value="P:fungal-type cell wall organization"/>
    <property type="evidence" value="ECO:0007669"/>
    <property type="project" value="TreeGrafter"/>
</dbReference>
<dbReference type="Gene3D" id="1.20.140.150">
    <property type="match status" value="1"/>
</dbReference>
<name>A0A286URN2_9AGAM</name>
<dbReference type="GO" id="GO:0051285">
    <property type="term" value="C:cell cortex of cell tip"/>
    <property type="evidence" value="ECO:0007669"/>
    <property type="project" value="TreeGrafter"/>
</dbReference>
<feature type="transmembrane region" description="Helical" evidence="1">
    <location>
        <begin position="177"/>
        <end position="201"/>
    </location>
</feature>
<keyword evidence="1" id="KW-1133">Transmembrane helix</keyword>
<evidence type="ECO:0000256" key="1">
    <source>
        <dbReference type="SAM" id="Phobius"/>
    </source>
</evidence>
<feature type="transmembrane region" description="Helical" evidence="1">
    <location>
        <begin position="7"/>
        <end position="28"/>
    </location>
</feature>
<dbReference type="OrthoDB" id="3349852at2759"/>
<keyword evidence="1" id="KW-0472">Membrane</keyword>
<dbReference type="InterPro" id="IPR052413">
    <property type="entry name" value="SUR7_domain"/>
</dbReference>
<proteinExistence type="predicted"/>
<evidence type="ECO:0000313" key="2">
    <source>
        <dbReference type="EMBL" id="PAV22258.1"/>
    </source>
</evidence>
<dbReference type="PANTHER" id="PTHR28019:SF2">
    <property type="entry name" value="CELL MEMBRANE PROTEIN YLR413W-RELATED"/>
    <property type="match status" value="1"/>
</dbReference>
<accession>A0A286URN2</accession>
<keyword evidence="1" id="KW-0812">Transmembrane</keyword>
<evidence type="ECO:0000313" key="3">
    <source>
        <dbReference type="Proteomes" id="UP000217199"/>
    </source>
</evidence>
<sequence>MRLRGELCIGVATFLSFVAVLLVIFAHVGQINTSSVPRKISMLQVNVSGYGAALELATGDPSDGLYASNTSIPLGQASGLRESYAFGLYSYCGYVNSSLGSCSNSTTALQVQPYQVMLDDMNGRFTSLTRNFIPDLSFTNSHYTGQFTRAAYYLLLMGSIFAALAMITGIPKRTYTFLLSTMFAILGTGLLFIGCVIYTVVINKMKDVNRANVTNSETGVVTPLGITVSAGSSLWLFWASFVCLFLSITPYLVSCCTYRG</sequence>
<dbReference type="Pfam" id="PF06687">
    <property type="entry name" value="SUR7"/>
    <property type="match status" value="1"/>
</dbReference>
<dbReference type="PANTHER" id="PTHR28019">
    <property type="entry name" value="CELL MEMBRANE PROTEIN YLR413W-RELATED"/>
    <property type="match status" value="1"/>
</dbReference>
<dbReference type="InParanoid" id="A0A286URN2"/>
<protein>
    <submittedName>
        <fullName evidence="2">SUR7 family</fullName>
    </submittedName>
</protein>
<gene>
    <name evidence="2" type="ORF">PNOK_0221500</name>
</gene>